<gene>
    <name evidence="1" type="ORF">EVAR_31026_1</name>
</gene>
<keyword evidence="2" id="KW-1185">Reference proteome</keyword>
<name>A0A4C1VD04_EUMVA</name>
<reference evidence="1 2" key="1">
    <citation type="journal article" date="2019" name="Commun. Biol.">
        <title>The bagworm genome reveals a unique fibroin gene that provides high tensile strength.</title>
        <authorList>
            <person name="Kono N."/>
            <person name="Nakamura H."/>
            <person name="Ohtoshi R."/>
            <person name="Tomita M."/>
            <person name="Numata K."/>
            <person name="Arakawa K."/>
        </authorList>
    </citation>
    <scope>NUCLEOTIDE SEQUENCE [LARGE SCALE GENOMIC DNA]</scope>
</reference>
<accession>A0A4C1VD04</accession>
<dbReference type="AlphaFoldDB" id="A0A4C1VD04"/>
<dbReference type="Proteomes" id="UP000299102">
    <property type="component" value="Unassembled WGS sequence"/>
</dbReference>
<protein>
    <submittedName>
        <fullName evidence="1">Uncharacterized protein</fullName>
    </submittedName>
</protein>
<evidence type="ECO:0000313" key="2">
    <source>
        <dbReference type="Proteomes" id="UP000299102"/>
    </source>
</evidence>
<dbReference type="EMBL" id="BGZK01000327">
    <property type="protein sequence ID" value="GBP37028.1"/>
    <property type="molecule type" value="Genomic_DNA"/>
</dbReference>
<comment type="caution">
    <text evidence="1">The sequence shown here is derived from an EMBL/GenBank/DDBJ whole genome shotgun (WGS) entry which is preliminary data.</text>
</comment>
<evidence type="ECO:0000313" key="1">
    <source>
        <dbReference type="EMBL" id="GBP37028.1"/>
    </source>
</evidence>
<proteinExistence type="predicted"/>
<sequence>MGSIVIFSPRWRRHGRASLRRGALSPTRPLWYARRPRLSRGTGAHLQAAHRARWPPPANAWWSSGQGRGRLSVAGEKDKKEKFNAHVDEASAICGGEAVHARCYRSAECKQKKRPTLRTLGPGAVSGEYLMRRVSDVDDARGVQLGALLESPLAGRVSATSRHYAPAHDRRHRIVHSSPSRPDTLRLIGGATDFIGLCGF</sequence>
<organism evidence="1 2">
    <name type="scientific">Eumeta variegata</name>
    <name type="common">Bagworm moth</name>
    <name type="synonym">Eumeta japonica</name>
    <dbReference type="NCBI Taxonomy" id="151549"/>
    <lineage>
        <taxon>Eukaryota</taxon>
        <taxon>Metazoa</taxon>
        <taxon>Ecdysozoa</taxon>
        <taxon>Arthropoda</taxon>
        <taxon>Hexapoda</taxon>
        <taxon>Insecta</taxon>
        <taxon>Pterygota</taxon>
        <taxon>Neoptera</taxon>
        <taxon>Endopterygota</taxon>
        <taxon>Lepidoptera</taxon>
        <taxon>Glossata</taxon>
        <taxon>Ditrysia</taxon>
        <taxon>Tineoidea</taxon>
        <taxon>Psychidae</taxon>
        <taxon>Oiketicinae</taxon>
        <taxon>Eumeta</taxon>
    </lineage>
</organism>